<name>A0A5B9VZI3_9BACT</name>
<dbReference type="AlphaFoldDB" id="A0A5B9VZI3"/>
<keyword evidence="4" id="KW-1185">Reference proteome</keyword>
<feature type="region of interest" description="Disordered" evidence="1">
    <location>
        <begin position="28"/>
        <end position="48"/>
    </location>
</feature>
<dbReference type="KEGG" id="agv:OJF2_23560"/>
<evidence type="ECO:0000313" key="3">
    <source>
        <dbReference type="EMBL" id="QEH33826.1"/>
    </source>
</evidence>
<accession>A0A5B9VZI3</accession>
<feature type="signal peptide" evidence="2">
    <location>
        <begin position="1"/>
        <end position="27"/>
    </location>
</feature>
<keyword evidence="2" id="KW-0732">Signal</keyword>
<protein>
    <recommendedName>
        <fullName evidence="5">Beta-galactosidase trimerisation domain-containing protein</fullName>
    </recommendedName>
</protein>
<evidence type="ECO:0000256" key="1">
    <source>
        <dbReference type="SAM" id="MobiDB-lite"/>
    </source>
</evidence>
<evidence type="ECO:0000256" key="2">
    <source>
        <dbReference type="SAM" id="SignalP"/>
    </source>
</evidence>
<reference evidence="3 4" key="1">
    <citation type="submission" date="2019-08" db="EMBL/GenBank/DDBJ databases">
        <title>Deep-cultivation of Planctomycetes and their phenomic and genomic characterization uncovers novel biology.</title>
        <authorList>
            <person name="Wiegand S."/>
            <person name="Jogler M."/>
            <person name="Boedeker C."/>
            <person name="Pinto D."/>
            <person name="Vollmers J."/>
            <person name="Rivas-Marin E."/>
            <person name="Kohn T."/>
            <person name="Peeters S.H."/>
            <person name="Heuer A."/>
            <person name="Rast P."/>
            <person name="Oberbeckmann S."/>
            <person name="Bunk B."/>
            <person name="Jeske O."/>
            <person name="Meyerdierks A."/>
            <person name="Storesund J.E."/>
            <person name="Kallscheuer N."/>
            <person name="Luecker S."/>
            <person name="Lage O.M."/>
            <person name="Pohl T."/>
            <person name="Merkel B.J."/>
            <person name="Hornburger P."/>
            <person name="Mueller R.-W."/>
            <person name="Bruemmer F."/>
            <person name="Labrenz M."/>
            <person name="Spormann A.M."/>
            <person name="Op den Camp H."/>
            <person name="Overmann J."/>
            <person name="Amann R."/>
            <person name="Jetten M.S.M."/>
            <person name="Mascher T."/>
            <person name="Medema M.H."/>
            <person name="Devos D.P."/>
            <person name="Kaster A.-K."/>
            <person name="Ovreas L."/>
            <person name="Rohde M."/>
            <person name="Galperin M.Y."/>
            <person name="Jogler C."/>
        </authorList>
    </citation>
    <scope>NUCLEOTIDE SEQUENCE [LARGE SCALE GENOMIC DNA]</scope>
    <source>
        <strain evidence="3 4">OJF2</strain>
    </source>
</reference>
<dbReference type="RefSeq" id="WP_148593828.1">
    <property type="nucleotide sequence ID" value="NZ_CP042997.1"/>
</dbReference>
<proteinExistence type="predicted"/>
<gene>
    <name evidence="3" type="ORF">OJF2_23560</name>
</gene>
<feature type="chain" id="PRO_5022882935" description="Beta-galactosidase trimerisation domain-containing protein" evidence="2">
    <location>
        <begin position="28"/>
        <end position="734"/>
    </location>
</feature>
<evidence type="ECO:0008006" key="5">
    <source>
        <dbReference type="Google" id="ProtNLM"/>
    </source>
</evidence>
<dbReference type="OrthoDB" id="605164at2"/>
<evidence type="ECO:0000313" key="4">
    <source>
        <dbReference type="Proteomes" id="UP000324233"/>
    </source>
</evidence>
<organism evidence="3 4">
    <name type="scientific">Aquisphaera giovannonii</name>
    <dbReference type="NCBI Taxonomy" id="406548"/>
    <lineage>
        <taxon>Bacteria</taxon>
        <taxon>Pseudomonadati</taxon>
        <taxon>Planctomycetota</taxon>
        <taxon>Planctomycetia</taxon>
        <taxon>Isosphaerales</taxon>
        <taxon>Isosphaeraceae</taxon>
        <taxon>Aquisphaera</taxon>
    </lineage>
</organism>
<dbReference type="EMBL" id="CP042997">
    <property type="protein sequence ID" value="QEH33826.1"/>
    <property type="molecule type" value="Genomic_DNA"/>
</dbReference>
<dbReference type="Proteomes" id="UP000324233">
    <property type="component" value="Chromosome"/>
</dbReference>
<sequence precursor="true">MRARSNRCRLTGVLFFCSIVPIASAGAADGPVPDGGESRDRTSFQTGGPWNAGVQIPADVAMCYGVDKTLPARIKGWKEHGYNVQLMTGVAWGQYQDYLYGRFDGKNHVDEAQKERNGKVISHGGDVYYLCPGPTFGQFLATRVVDSIEAGATAVYLEEPEFWARGGYSEGFKRAWKTAYGEDWSPPHASHEARYKTSKLMYALYRDALKQVFDAVKEHDAKTGKKTPCYVATHTPVNYSQWKIVSPESSLLAVGADGFIAQTWTGTARTPNVYEGIRKERTFQTAFLEYGSLIGAVRGSGGKLWLLHDPIEDDPDHSWEDYKTNWECTVTASLLWPETSRYEVVPWPDRVFHGRYPTVDKKRRKRGEKVVKEPISPAYATELVTVMNALNDMEQKQLGWECGTRGLGIVISDSMMFQRAEPDASDEHLGSFFGLALPLVERGMPAEPVQLETAEKPGNLEGRKVLLMTYEGMKPMTSANSQAVADWVKAGGVLVFVDDDRDPYNRIQGWWNAAGGPGHAIPREALFAQIGLPAGVSPGTHKAGSGTVIYDASSPARLTYQKDGGDRIRGLVRQACGLAGLEYAETDHFVLRRGPYIAAAGLDHAAPGKAHELRGRFIDLFDATLPIRTSVQLEAGRRVFLVDADAARGPAPKVLAAACRIAPEATTGAEALRFRATGPAATNAAMRIALAKAPARILVDGQALDAGSWSWDEASRTAFARFPNKAEGRTVAVE</sequence>